<dbReference type="EMBL" id="JAMQGP010000006">
    <property type="protein sequence ID" value="MCM2680404.1"/>
    <property type="molecule type" value="Genomic_DNA"/>
</dbReference>
<dbReference type="PANTHER" id="PTHR36928:SF1">
    <property type="entry name" value="PHOSPHATASE YCDX-RELATED"/>
    <property type="match status" value="1"/>
</dbReference>
<gene>
    <name evidence="2" type="ORF">NAF29_12075</name>
</gene>
<dbReference type="NCBIfam" id="NF006702">
    <property type="entry name" value="PRK09248.1"/>
    <property type="match status" value="1"/>
</dbReference>
<dbReference type="InterPro" id="IPR003141">
    <property type="entry name" value="Pol/His_phosphatase_N"/>
</dbReference>
<dbReference type="SMART" id="SM00481">
    <property type="entry name" value="POLIIIAc"/>
    <property type="match status" value="1"/>
</dbReference>
<dbReference type="RefSeq" id="WP_251261838.1">
    <property type="nucleotide sequence ID" value="NZ_JAMQGP010000006.1"/>
</dbReference>
<keyword evidence="3" id="KW-1185">Reference proteome</keyword>
<evidence type="ECO:0000313" key="3">
    <source>
        <dbReference type="Proteomes" id="UP001165393"/>
    </source>
</evidence>
<dbReference type="AlphaFoldDB" id="A0AA41W7G2"/>
<dbReference type="GO" id="GO:0042578">
    <property type="term" value="F:phosphoric ester hydrolase activity"/>
    <property type="evidence" value="ECO:0007669"/>
    <property type="project" value="TreeGrafter"/>
</dbReference>
<dbReference type="InterPro" id="IPR016195">
    <property type="entry name" value="Pol/histidinol_Pase-like"/>
</dbReference>
<reference evidence="2 3" key="1">
    <citation type="journal article" date="2013" name="Antonie Van Leeuwenhoek">
        <title>Echinimonas agarilytica gen. nov., sp. nov., a new gammaproteobacterium isolated from the sea urchin Strongylocentrotus intermedius.</title>
        <authorList>
            <person name="Nedashkovskaya O.I."/>
            <person name="Stenkova A.M."/>
            <person name="Zhukova N.V."/>
            <person name="Van Trappen S."/>
            <person name="Lee J.S."/>
            <person name="Kim S.B."/>
        </authorList>
    </citation>
    <scope>NUCLEOTIDE SEQUENCE [LARGE SCALE GENOMIC DNA]</scope>
    <source>
        <strain evidence="2 3">KMM 6351</strain>
    </source>
</reference>
<feature type="domain" description="Polymerase/histidinol phosphatase N-terminal" evidence="1">
    <location>
        <begin position="5"/>
        <end position="79"/>
    </location>
</feature>
<dbReference type="GO" id="GO:0005829">
    <property type="term" value="C:cytosol"/>
    <property type="evidence" value="ECO:0007669"/>
    <property type="project" value="TreeGrafter"/>
</dbReference>
<evidence type="ECO:0000259" key="1">
    <source>
        <dbReference type="SMART" id="SM00481"/>
    </source>
</evidence>
<sequence>MKILVDTHAHTIGSTHAFSTVHDYLTVAKQRGLEAFAITDHGVAMPDSPHLYHFINMKIFPRSVDGIVIFRGMEANILNENGDLDVEEPLLSKLDWIIASFHEPVFPPSTKAAHTNALIGAIESGRCQVIGHPGNPNFPFDYEAVIEAAVANNVAIEVNNSSFLESRHGSEPNCIAILEVAQRLNAKISIATDSHISFQLGDFTQSLKAVERVGIDEANIVNVNLGRFVEFLSLHHKSVVQALSKQ</sequence>
<dbReference type="InterPro" id="IPR050243">
    <property type="entry name" value="PHP_phosphatase"/>
</dbReference>
<organism evidence="2 3">
    <name type="scientific">Echinimonas agarilytica</name>
    <dbReference type="NCBI Taxonomy" id="1215918"/>
    <lineage>
        <taxon>Bacteria</taxon>
        <taxon>Pseudomonadati</taxon>
        <taxon>Pseudomonadota</taxon>
        <taxon>Gammaproteobacteria</taxon>
        <taxon>Alteromonadales</taxon>
        <taxon>Echinimonadaceae</taxon>
        <taxon>Echinimonas</taxon>
    </lineage>
</organism>
<dbReference type="GO" id="GO:0008270">
    <property type="term" value="F:zinc ion binding"/>
    <property type="evidence" value="ECO:0007669"/>
    <property type="project" value="TreeGrafter"/>
</dbReference>
<dbReference type="GO" id="GO:0071978">
    <property type="term" value="P:bacterial-type flagellum-dependent swarming motility"/>
    <property type="evidence" value="ECO:0007669"/>
    <property type="project" value="TreeGrafter"/>
</dbReference>
<dbReference type="Pfam" id="PF02811">
    <property type="entry name" value="PHP"/>
    <property type="match status" value="1"/>
</dbReference>
<name>A0AA41W7G2_9GAMM</name>
<dbReference type="CDD" id="cd07437">
    <property type="entry name" value="PHP_HisPPase_Ycdx_like"/>
    <property type="match status" value="1"/>
</dbReference>
<protein>
    <submittedName>
        <fullName evidence="2">Phosphatase</fullName>
    </submittedName>
</protein>
<dbReference type="SUPFAM" id="SSF89550">
    <property type="entry name" value="PHP domain-like"/>
    <property type="match status" value="1"/>
</dbReference>
<dbReference type="InterPro" id="IPR004013">
    <property type="entry name" value="PHP_dom"/>
</dbReference>
<dbReference type="Gene3D" id="3.20.20.140">
    <property type="entry name" value="Metal-dependent hydrolases"/>
    <property type="match status" value="1"/>
</dbReference>
<evidence type="ECO:0000313" key="2">
    <source>
        <dbReference type="EMBL" id="MCM2680404.1"/>
    </source>
</evidence>
<dbReference type="PANTHER" id="PTHR36928">
    <property type="entry name" value="PHOSPHATASE YCDX-RELATED"/>
    <property type="match status" value="1"/>
</dbReference>
<dbReference type="Proteomes" id="UP001165393">
    <property type="component" value="Unassembled WGS sequence"/>
</dbReference>
<proteinExistence type="predicted"/>
<comment type="caution">
    <text evidence="2">The sequence shown here is derived from an EMBL/GenBank/DDBJ whole genome shotgun (WGS) entry which is preliminary data.</text>
</comment>
<accession>A0AA41W7G2</accession>